<sequence length="1332" mass="143383">MGTTLGIKVDESIRERLRQAAQQLGCSPHWLHKQALLAYIEAIEKGVLPPELAYWQQQGQGAAQPSGDAEAAALPALVESSAPFLALAQDVQPQSVLRAAITAAYRRPETECLPVLIEAARAQQPEQVRALATRLVQALRAKRLKRSGGVEALVQEYSLSSQEGVALMCLAEALLRIPDRATRDALIRDKISQGDWKAHADSPSMFVNAATWGLMITGKLVAVHSERSLGAALTRLIAKGGEPLIRQGVNTAMRMMGEQFVTGQTIAAALANSRKWEEKGFRYSYDMLGEAAATEADALRYLQSYEQAIHAIGKAAQGRGIYEGPGISVKLSALHPRYSRAQRERVMQQLYPRLLALVQLARQYDVGLNIDAEEADRLELSLDLLERLCLEPSLAGWNGIGFVVQAYQKRAPFVLDWLIELARRSRRRLMVRLVKGAYWDSEIKRAQLDGLEGYPVYTRKLHTDVAYLACARKLLAAPDAVYPQFASHNAQTLASIYHMAGQNYYPGQYEFQCLHGMGESLYEEVVGPVAQGKLGRPCRIYAPVGSHETLLAYLVRRLLENGANSSFVHQIGDESIPIEQLVADPVQAALQLQPLGRPHERIALPVDLYQRQGRRNSMGLDLSNEQRLGSLSAALLASAEQRWLAQPAGSAGDEAQDGQDGTALQEVRNPADRFDLVGHVRMATPEQAQQAVARAVAAAPIWQATPVAERAQALLRAAQWLEDQLQPLMGLLVREAGKSLPNAIAEVREAVDFLRYYARQAEEGWQLGLQPPPPSAQGGAPDAASAPGTPGALGASDTPALPPAQPLQGAPLGPVLCISPWNFPLAIFVGQIAAALAAGNVVLAKPAEQTCLIAAQAVALLHRAGVPADALQLLPGPGETVGAALVAHPEVKAVVFTGSTAVAQSIQRSLAARLDEHGKPIPLIAETGGINAMVVDSSALAEQVVADVLSSAFDSAGQRCSALRLLCVQEDCAERLLQMLRGAMQELRVGRPDQLNTDVGPVIDAQAQAEIEQYVAQMREAGFGVQRLQLDAVCRQGTFVAPTLIEVQRVADVQREVFGPVLHVLRYPRSGFDALLAQINALGFGLTFGVHTRLDETIAQVSARIQAGNLYVNRNIVGAVVGVQPFGGEGLSGTGPKAGGPLYLPRLVRGPQPGAQVLRPGAEWTLQGPTGEFNRYRLLPRGQVWCLPRSLMGLQRQWQACAQSGNGMVLADTQALRELYAQWLQGMAQEAPPGQAAQDVALHWCRPDEIAALPLQAALFEGDADELLAFQTEAAQRSGPLLAVQGLSAEELAQGAHYRHERLLREVAISINTAAAGGNASLMSIDAPSGHG</sequence>
<dbReference type="EC" id="1.2.1.88" evidence="18"/>
<evidence type="ECO:0000259" key="21">
    <source>
        <dbReference type="Pfam" id="PF00171"/>
    </source>
</evidence>
<keyword evidence="9 18" id="KW-0520">NAD</keyword>
<feature type="active site" evidence="19">
    <location>
        <position position="960"/>
    </location>
</feature>
<dbReference type="InterPro" id="IPR029041">
    <property type="entry name" value="FAD-linked_oxidoreductase-like"/>
</dbReference>
<dbReference type="Pfam" id="PF14850">
    <property type="entry name" value="Pro_dh-DNA_bdg"/>
    <property type="match status" value="1"/>
</dbReference>
<evidence type="ECO:0000259" key="25">
    <source>
        <dbReference type="Pfam" id="PF21775"/>
    </source>
</evidence>
<dbReference type="Gene3D" id="1.20.5.460">
    <property type="entry name" value="Single helix bin"/>
    <property type="match status" value="1"/>
</dbReference>
<dbReference type="InterPro" id="IPR013321">
    <property type="entry name" value="Arc_rbn_hlx_hlx"/>
</dbReference>
<evidence type="ECO:0000256" key="16">
    <source>
        <dbReference type="ARBA" id="ARBA00060889"/>
    </source>
</evidence>
<dbReference type="PIRSF" id="PIRSF000197">
    <property type="entry name" value="Bifunct_PutA"/>
    <property type="match status" value="1"/>
</dbReference>
<keyword evidence="4 18" id="KW-0678">Repressor</keyword>
<dbReference type="InterPro" id="IPR048798">
    <property type="entry name" value="PutA_RHH"/>
</dbReference>
<dbReference type="GO" id="GO:0003700">
    <property type="term" value="F:DNA-binding transcription factor activity"/>
    <property type="evidence" value="ECO:0007669"/>
    <property type="project" value="InterPro"/>
</dbReference>
<dbReference type="NCBIfam" id="TIGR01238">
    <property type="entry name" value="D1pyr5carbox3"/>
    <property type="match status" value="1"/>
</dbReference>
<dbReference type="InterPro" id="IPR041349">
    <property type="entry name" value="PRODH"/>
</dbReference>
<dbReference type="GO" id="GO:0003842">
    <property type="term" value="F:L-glutamate gamma-semialdehyde dehydrogenase activity"/>
    <property type="evidence" value="ECO:0007669"/>
    <property type="project" value="UniProtKB-UniRule"/>
</dbReference>
<keyword evidence="6 18" id="KW-0274">FAD</keyword>
<evidence type="ECO:0000256" key="7">
    <source>
        <dbReference type="ARBA" id="ARBA00023002"/>
    </source>
</evidence>
<evidence type="ECO:0000256" key="8">
    <source>
        <dbReference type="ARBA" id="ARBA00023015"/>
    </source>
</evidence>
<dbReference type="Gene3D" id="1.20.5.550">
    <property type="entry name" value="Single Helix bin"/>
    <property type="match status" value="1"/>
</dbReference>
<dbReference type="FunFam" id="3.40.309.10:FF:000005">
    <property type="entry name" value="1-pyrroline-5-carboxylate dehydrogenase 1"/>
    <property type="match status" value="1"/>
</dbReference>
<feature type="domain" description="Aldehyde dehydrogenase" evidence="21">
    <location>
        <begin position="665"/>
        <end position="1140"/>
    </location>
</feature>
<evidence type="ECO:0000256" key="1">
    <source>
        <dbReference type="ARBA" id="ARBA00001974"/>
    </source>
</evidence>
<evidence type="ECO:0000256" key="19">
    <source>
        <dbReference type="PIRSR" id="PIRSR000197-1"/>
    </source>
</evidence>
<keyword evidence="8 18" id="KW-0805">Transcription regulation</keyword>
<dbReference type="Gene3D" id="3.40.309.10">
    <property type="entry name" value="Aldehyde Dehydrogenase, Chain A, domain 2"/>
    <property type="match status" value="1"/>
</dbReference>
<dbReference type="InterPro" id="IPR010985">
    <property type="entry name" value="Ribbon_hlx_hlx"/>
</dbReference>
<feature type="compositionally biased region" description="Low complexity" evidence="20">
    <location>
        <begin position="776"/>
        <end position="792"/>
    </location>
</feature>
<evidence type="ECO:0000256" key="3">
    <source>
        <dbReference type="ARBA" id="ARBA00004786"/>
    </source>
</evidence>
<dbReference type="InterPro" id="IPR016163">
    <property type="entry name" value="Ald_DH_C"/>
</dbReference>
<evidence type="ECO:0000256" key="17">
    <source>
        <dbReference type="ARBA" id="ARBA00060911"/>
    </source>
</evidence>
<evidence type="ECO:0000256" key="13">
    <source>
        <dbReference type="ARBA" id="ARBA00023268"/>
    </source>
</evidence>
<keyword evidence="10 18" id="KW-0642">Proline metabolism</keyword>
<name>A0A2A2A7P0_9BURK</name>
<comment type="cofactor">
    <cofactor evidence="1 18">
        <name>FAD</name>
        <dbReference type="ChEBI" id="CHEBI:57692"/>
    </cofactor>
</comment>
<accession>A0A2A2A7P0</accession>
<dbReference type="InterPro" id="IPR024089">
    <property type="entry name" value="PRODH_PutA_dom_I/II"/>
</dbReference>
<comment type="pathway">
    <text evidence="2 18">Amino-acid degradation; L-proline degradation into L-glutamate; L-glutamate from L-proline: step 1/2.</text>
</comment>
<dbReference type="InterPro" id="IPR016161">
    <property type="entry name" value="Ald_DH/histidinol_DH"/>
</dbReference>
<comment type="similarity">
    <text evidence="16 18">In the N-terminal section; belongs to the proline dehydrogenase family.</text>
</comment>
<proteinExistence type="inferred from homology"/>
<gene>
    <name evidence="26" type="primary">putA</name>
    <name evidence="26" type="ORF">CK620_11375</name>
</gene>
<dbReference type="RefSeq" id="WP_095550395.1">
    <property type="nucleotide sequence ID" value="NZ_NSJF01000006.1"/>
</dbReference>
<evidence type="ECO:0000256" key="12">
    <source>
        <dbReference type="ARBA" id="ARBA00023163"/>
    </source>
</evidence>
<evidence type="ECO:0000256" key="15">
    <source>
        <dbReference type="ARBA" id="ARBA00048779"/>
    </source>
</evidence>
<dbReference type="Gene3D" id="3.20.20.220">
    <property type="match status" value="1"/>
</dbReference>
<comment type="caution">
    <text evidence="26">The sequence shown here is derived from an EMBL/GenBank/DDBJ whole genome shotgun (WGS) entry which is preliminary data.</text>
</comment>
<evidence type="ECO:0000313" key="27">
    <source>
        <dbReference type="Proteomes" id="UP000217999"/>
    </source>
</evidence>
<dbReference type="InterPro" id="IPR050485">
    <property type="entry name" value="Proline_metab_enzyme"/>
</dbReference>
<dbReference type="Gene3D" id="1.10.1220.10">
    <property type="entry name" value="Met repressor-like"/>
    <property type="match status" value="1"/>
</dbReference>
<keyword evidence="13" id="KW-0511">Multifunctional enzyme</keyword>
<dbReference type="UniPathway" id="UPA00261">
    <property type="reaction ID" value="UER00373"/>
</dbReference>
<dbReference type="PANTHER" id="PTHR42862:SF1">
    <property type="entry name" value="DELTA-1-PYRROLINE-5-CARBOXYLATE DEHYDROGENASE 2, ISOFORM A-RELATED"/>
    <property type="match status" value="1"/>
</dbReference>
<evidence type="ECO:0000259" key="24">
    <source>
        <dbReference type="Pfam" id="PF18327"/>
    </source>
</evidence>
<comment type="pathway">
    <text evidence="3 18">Amino-acid degradation; L-proline degradation into L-glutamate; L-glutamate from L-proline: step 2/2.</text>
</comment>
<evidence type="ECO:0000256" key="5">
    <source>
        <dbReference type="ARBA" id="ARBA00022630"/>
    </source>
</evidence>
<feature type="active site" evidence="19">
    <location>
        <position position="926"/>
    </location>
</feature>
<evidence type="ECO:0000256" key="10">
    <source>
        <dbReference type="ARBA" id="ARBA00023062"/>
    </source>
</evidence>
<dbReference type="SUPFAM" id="SSF47598">
    <property type="entry name" value="Ribbon-helix-helix"/>
    <property type="match status" value="1"/>
</dbReference>
<dbReference type="Proteomes" id="UP000217999">
    <property type="component" value="Unassembled WGS sequence"/>
</dbReference>
<dbReference type="Pfam" id="PF01619">
    <property type="entry name" value="Pro_dh"/>
    <property type="match status" value="1"/>
</dbReference>
<dbReference type="SUPFAM" id="SSF81935">
    <property type="entry name" value="N-terminal domain of bifunctional PutA protein"/>
    <property type="match status" value="1"/>
</dbReference>
<dbReference type="InterPro" id="IPR015590">
    <property type="entry name" value="Aldehyde_DH_dom"/>
</dbReference>
<reference evidence="26 27" key="1">
    <citation type="submission" date="2017-08" db="EMBL/GenBank/DDBJ databases">
        <title>WGS of Clinical strains of the CDC Group NO-1 linked to zoonotic infections in humans.</title>
        <authorList>
            <person name="Bernier A.-M."/>
            <person name="Bernard K."/>
        </authorList>
    </citation>
    <scope>NUCLEOTIDE SEQUENCE [LARGE SCALE GENOMIC DNA]</scope>
    <source>
        <strain evidence="26 27">NML03-0146</strain>
    </source>
</reference>
<evidence type="ECO:0000256" key="9">
    <source>
        <dbReference type="ARBA" id="ARBA00023027"/>
    </source>
</evidence>
<comment type="catalytic activity">
    <reaction evidence="15 18">
        <text>L-proline + a quinone = (S)-1-pyrroline-5-carboxylate + a quinol + H(+)</text>
        <dbReference type="Rhea" id="RHEA:23784"/>
        <dbReference type="ChEBI" id="CHEBI:15378"/>
        <dbReference type="ChEBI" id="CHEBI:17388"/>
        <dbReference type="ChEBI" id="CHEBI:24646"/>
        <dbReference type="ChEBI" id="CHEBI:60039"/>
        <dbReference type="ChEBI" id="CHEBI:132124"/>
        <dbReference type="EC" id="1.5.5.2"/>
    </reaction>
</comment>
<feature type="domain" description="Proline dehydrogenase PutA" evidence="23">
    <location>
        <begin position="150"/>
        <end position="260"/>
    </location>
</feature>
<feature type="domain" description="Proline utilization A proline dehydrogenase N-terminal" evidence="24">
    <location>
        <begin position="95"/>
        <end position="140"/>
    </location>
</feature>
<protein>
    <recommendedName>
        <fullName evidence="18">Bifunctional protein PutA</fullName>
    </recommendedName>
    <domain>
        <recommendedName>
            <fullName evidence="18">Proline dehydrogenase</fullName>
            <ecNumber evidence="18">1.5.5.2</ecNumber>
        </recommendedName>
        <alternativeName>
            <fullName evidence="18">Proline oxidase</fullName>
        </alternativeName>
    </domain>
    <domain>
        <recommendedName>
            <fullName evidence="18">Delta-1-pyrroline-5-carboxylate dehydrogenase</fullName>
            <shortName evidence="18">P5C dehydrogenase</shortName>
            <ecNumber evidence="18">1.2.1.88</ecNumber>
        </recommendedName>
        <alternativeName>
            <fullName evidence="18">L-glutamate gamma-semialdehyde dehydrogenase</fullName>
        </alternativeName>
    </domain>
</protein>
<dbReference type="GO" id="GO:0003677">
    <property type="term" value="F:DNA binding"/>
    <property type="evidence" value="ECO:0007669"/>
    <property type="project" value="UniProtKB-KW"/>
</dbReference>
<dbReference type="EMBL" id="NSJF01000006">
    <property type="protein sequence ID" value="PAT33758.1"/>
    <property type="molecule type" value="Genomic_DNA"/>
</dbReference>
<keyword evidence="12 18" id="KW-0804">Transcription</keyword>
<dbReference type="SUPFAM" id="SSF51730">
    <property type="entry name" value="FAD-linked oxidoreductase"/>
    <property type="match status" value="1"/>
</dbReference>
<dbReference type="Pfam" id="PF18327">
    <property type="entry name" value="PRODH"/>
    <property type="match status" value="1"/>
</dbReference>
<dbReference type="InterPro" id="IPR024090">
    <property type="entry name" value="PRODH_PutA_dom_I"/>
</dbReference>
<evidence type="ECO:0000256" key="11">
    <source>
        <dbReference type="ARBA" id="ARBA00023125"/>
    </source>
</evidence>
<dbReference type="InterPro" id="IPR005933">
    <property type="entry name" value="PutA_C"/>
</dbReference>
<dbReference type="Pfam" id="PF00171">
    <property type="entry name" value="Aldedh"/>
    <property type="match status" value="1"/>
</dbReference>
<dbReference type="EC" id="1.5.5.2" evidence="18"/>
<feature type="region of interest" description="Disordered" evidence="20">
    <location>
        <begin position="767"/>
        <end position="805"/>
    </location>
</feature>
<dbReference type="InterPro" id="IPR002872">
    <property type="entry name" value="Proline_DH_dom"/>
</dbReference>
<dbReference type="InterPro" id="IPR016162">
    <property type="entry name" value="Ald_DH_N"/>
</dbReference>
<dbReference type="CDD" id="cd07125">
    <property type="entry name" value="ALDH_PutA-P5CDH"/>
    <property type="match status" value="1"/>
</dbReference>
<dbReference type="GO" id="GO:0010133">
    <property type="term" value="P:L-proline catabolic process to L-glutamate"/>
    <property type="evidence" value="ECO:0007669"/>
    <property type="project" value="UniProtKB-UniRule"/>
</dbReference>
<evidence type="ECO:0000259" key="23">
    <source>
        <dbReference type="Pfam" id="PF14850"/>
    </source>
</evidence>
<keyword evidence="11 18" id="KW-0238">DNA-binding</keyword>
<evidence type="ECO:0000256" key="2">
    <source>
        <dbReference type="ARBA" id="ARBA00004739"/>
    </source>
</evidence>
<evidence type="ECO:0000256" key="14">
    <source>
        <dbReference type="ARBA" id="ARBA00048142"/>
    </source>
</evidence>
<dbReference type="PANTHER" id="PTHR42862">
    <property type="entry name" value="DELTA-1-PYRROLINE-5-CARBOXYLATE DEHYDROGENASE 1, ISOFORM A-RELATED"/>
    <property type="match status" value="1"/>
</dbReference>
<feature type="domain" description="Proline dehydrogenase" evidence="22">
    <location>
        <begin position="270"/>
        <end position="570"/>
    </location>
</feature>
<dbReference type="FunFam" id="3.20.20.220:FF:000004">
    <property type="entry name" value="Bifunctional protein PutA"/>
    <property type="match status" value="1"/>
</dbReference>
<evidence type="ECO:0000256" key="20">
    <source>
        <dbReference type="SAM" id="MobiDB-lite"/>
    </source>
</evidence>
<dbReference type="NCBIfam" id="NF008869">
    <property type="entry name" value="PRK11904.1"/>
    <property type="match status" value="1"/>
</dbReference>
<dbReference type="Pfam" id="PF21775">
    <property type="entry name" value="PutA_1st"/>
    <property type="match status" value="1"/>
</dbReference>
<dbReference type="InterPro" id="IPR016160">
    <property type="entry name" value="Ald_DH_CS_CYS"/>
</dbReference>
<feature type="domain" description="PutA RHH" evidence="25">
    <location>
        <begin position="10"/>
        <end position="41"/>
    </location>
</feature>
<comment type="function">
    <text evidence="18">Oxidizes proline to glutamate for use as a carbon and nitrogen source.</text>
</comment>
<evidence type="ECO:0000256" key="18">
    <source>
        <dbReference type="PIRNR" id="PIRNR000197"/>
    </source>
</evidence>
<keyword evidence="5 18" id="KW-0285">Flavoprotein</keyword>
<dbReference type="InterPro" id="IPR025703">
    <property type="entry name" value="Bifunct_PutA"/>
</dbReference>
<evidence type="ECO:0000256" key="4">
    <source>
        <dbReference type="ARBA" id="ARBA00022491"/>
    </source>
</evidence>
<dbReference type="GO" id="GO:0009898">
    <property type="term" value="C:cytoplasmic side of plasma membrane"/>
    <property type="evidence" value="ECO:0007669"/>
    <property type="project" value="TreeGrafter"/>
</dbReference>
<comment type="catalytic activity">
    <reaction evidence="14 18">
        <text>L-glutamate 5-semialdehyde + NAD(+) + H2O = L-glutamate + NADH + 2 H(+)</text>
        <dbReference type="Rhea" id="RHEA:30235"/>
        <dbReference type="ChEBI" id="CHEBI:15377"/>
        <dbReference type="ChEBI" id="CHEBI:15378"/>
        <dbReference type="ChEBI" id="CHEBI:29985"/>
        <dbReference type="ChEBI" id="CHEBI:57540"/>
        <dbReference type="ChEBI" id="CHEBI:57945"/>
        <dbReference type="ChEBI" id="CHEBI:58066"/>
        <dbReference type="EC" id="1.2.1.88"/>
    </reaction>
</comment>
<organism evidence="26 27">
    <name type="scientific">Vandammella animalimorsus</name>
    <dbReference type="NCBI Taxonomy" id="2029117"/>
    <lineage>
        <taxon>Bacteria</taxon>
        <taxon>Pseudomonadati</taxon>
        <taxon>Pseudomonadota</taxon>
        <taxon>Betaproteobacteria</taxon>
        <taxon>Burkholderiales</taxon>
        <taxon>Comamonadaceae</taxon>
        <taxon>Vandammella</taxon>
    </lineage>
</organism>
<dbReference type="InterPro" id="IPR024082">
    <property type="entry name" value="PRODH_PutA_dom_II"/>
</dbReference>
<dbReference type="FunFam" id="1.20.5.460:FF:000001">
    <property type="entry name" value="Bifunctional protein PutA"/>
    <property type="match status" value="1"/>
</dbReference>
<evidence type="ECO:0000256" key="6">
    <source>
        <dbReference type="ARBA" id="ARBA00022827"/>
    </source>
</evidence>
<evidence type="ECO:0000259" key="22">
    <source>
        <dbReference type="Pfam" id="PF01619"/>
    </source>
</evidence>
<dbReference type="GO" id="GO:0004657">
    <property type="term" value="F:proline dehydrogenase activity"/>
    <property type="evidence" value="ECO:0007669"/>
    <property type="project" value="UniProtKB-UniRule"/>
</dbReference>
<comment type="similarity">
    <text evidence="17 18">In the C-terminal section; belongs to the aldehyde dehydrogenase family.</text>
</comment>
<keyword evidence="7 18" id="KW-0560">Oxidoreductase</keyword>
<dbReference type="SUPFAM" id="SSF53720">
    <property type="entry name" value="ALDH-like"/>
    <property type="match status" value="1"/>
</dbReference>
<dbReference type="Gene3D" id="3.40.605.10">
    <property type="entry name" value="Aldehyde Dehydrogenase, Chain A, domain 1"/>
    <property type="match status" value="2"/>
</dbReference>
<evidence type="ECO:0000313" key="26">
    <source>
        <dbReference type="EMBL" id="PAT33758.1"/>
    </source>
</evidence>
<dbReference type="PROSITE" id="PS00070">
    <property type="entry name" value="ALDEHYDE_DEHYDR_CYS"/>
    <property type="match status" value="1"/>
</dbReference>